<dbReference type="SUPFAM" id="SSF49265">
    <property type="entry name" value="Fibronectin type III"/>
    <property type="match status" value="1"/>
</dbReference>
<dbReference type="Pfam" id="PF00041">
    <property type="entry name" value="fn3"/>
    <property type="match status" value="1"/>
</dbReference>
<organism evidence="2 3">
    <name type="scientific">Potamilus streckersoni</name>
    <dbReference type="NCBI Taxonomy" id="2493646"/>
    <lineage>
        <taxon>Eukaryota</taxon>
        <taxon>Metazoa</taxon>
        <taxon>Spiralia</taxon>
        <taxon>Lophotrochozoa</taxon>
        <taxon>Mollusca</taxon>
        <taxon>Bivalvia</taxon>
        <taxon>Autobranchia</taxon>
        <taxon>Heteroconchia</taxon>
        <taxon>Palaeoheterodonta</taxon>
        <taxon>Unionida</taxon>
        <taxon>Unionoidea</taxon>
        <taxon>Unionidae</taxon>
        <taxon>Ambleminae</taxon>
        <taxon>Lampsilini</taxon>
        <taxon>Potamilus</taxon>
    </lineage>
</organism>
<evidence type="ECO:0000259" key="1">
    <source>
        <dbReference type="PROSITE" id="PS50853"/>
    </source>
</evidence>
<dbReference type="PROSITE" id="PS50853">
    <property type="entry name" value="FN3"/>
    <property type="match status" value="1"/>
</dbReference>
<dbReference type="EMBL" id="JAEAOA010000511">
    <property type="protein sequence ID" value="KAK3598818.1"/>
    <property type="molecule type" value="Genomic_DNA"/>
</dbReference>
<dbReference type="InterPro" id="IPR036116">
    <property type="entry name" value="FN3_sf"/>
</dbReference>
<dbReference type="Gene3D" id="2.60.40.10">
    <property type="entry name" value="Immunoglobulins"/>
    <property type="match status" value="1"/>
</dbReference>
<feature type="domain" description="Fibronectin type-III" evidence="1">
    <location>
        <begin position="21"/>
        <end position="122"/>
    </location>
</feature>
<keyword evidence="3" id="KW-1185">Reference proteome</keyword>
<reference evidence="2" key="1">
    <citation type="journal article" date="2021" name="Genome Biol. Evol.">
        <title>A High-Quality Reference Genome for a Parasitic Bivalve with Doubly Uniparental Inheritance (Bivalvia: Unionida).</title>
        <authorList>
            <person name="Smith C.H."/>
        </authorList>
    </citation>
    <scope>NUCLEOTIDE SEQUENCE</scope>
    <source>
        <strain evidence="2">CHS0354</strain>
    </source>
</reference>
<dbReference type="CDD" id="cd00063">
    <property type="entry name" value="FN3"/>
    <property type="match status" value="1"/>
</dbReference>
<protein>
    <recommendedName>
        <fullName evidence="1">Fibronectin type-III domain-containing protein</fullName>
    </recommendedName>
</protein>
<sequence>MFPSNISDPMIERTLESTPGPIQNLILIPEAIPTQPRSINVTWMPPKKRDENGVIISYRIICKSNTSDATMEYVKFRHREAQSILIENLTAEIPYYISVSANTSVGFGTPVENSTEIKSGGMADIGLVNGAMSKTPLPPKMILKKSTVEVTEPRRQLAINLPISDFFCNLVYGSQHKAGVIVAQSSRTDENIYKGNFSYYISTVIKNYRSWSDVHDSDNVPPYRATSDDWKPPVECAGRRRCDSDNNEKKVVEDLTLIC</sequence>
<accession>A0AAE0SVQ6</accession>
<evidence type="ECO:0000313" key="3">
    <source>
        <dbReference type="Proteomes" id="UP001195483"/>
    </source>
</evidence>
<proteinExistence type="predicted"/>
<gene>
    <name evidence="2" type="ORF">CHS0354_007421</name>
</gene>
<evidence type="ECO:0000313" key="2">
    <source>
        <dbReference type="EMBL" id="KAK3598818.1"/>
    </source>
</evidence>
<dbReference type="SMART" id="SM00060">
    <property type="entry name" value="FN3"/>
    <property type="match status" value="1"/>
</dbReference>
<reference evidence="2" key="3">
    <citation type="submission" date="2023-05" db="EMBL/GenBank/DDBJ databases">
        <authorList>
            <person name="Smith C.H."/>
        </authorList>
    </citation>
    <scope>NUCLEOTIDE SEQUENCE</scope>
    <source>
        <strain evidence="2">CHS0354</strain>
        <tissue evidence="2">Mantle</tissue>
    </source>
</reference>
<dbReference type="InterPro" id="IPR013783">
    <property type="entry name" value="Ig-like_fold"/>
</dbReference>
<reference evidence="2" key="2">
    <citation type="journal article" date="2021" name="Genome Biol. Evol.">
        <title>Developing a high-quality reference genome for a parasitic bivalve with doubly uniparental inheritance (Bivalvia: Unionida).</title>
        <authorList>
            <person name="Smith C.H."/>
        </authorList>
    </citation>
    <scope>NUCLEOTIDE SEQUENCE</scope>
    <source>
        <strain evidence="2">CHS0354</strain>
        <tissue evidence="2">Mantle</tissue>
    </source>
</reference>
<dbReference type="InterPro" id="IPR003961">
    <property type="entry name" value="FN3_dom"/>
</dbReference>
<dbReference type="AlphaFoldDB" id="A0AAE0SVQ6"/>
<comment type="caution">
    <text evidence="2">The sequence shown here is derived from an EMBL/GenBank/DDBJ whole genome shotgun (WGS) entry which is preliminary data.</text>
</comment>
<name>A0AAE0SVQ6_9BIVA</name>
<dbReference type="Proteomes" id="UP001195483">
    <property type="component" value="Unassembled WGS sequence"/>
</dbReference>